<evidence type="ECO:0000313" key="3">
    <source>
        <dbReference type="EMBL" id="SEG89659.1"/>
    </source>
</evidence>
<reference evidence="4" key="1">
    <citation type="submission" date="2016-10" db="EMBL/GenBank/DDBJ databases">
        <authorList>
            <person name="Varghese N."/>
            <person name="Submissions S."/>
        </authorList>
    </citation>
    <scope>NUCLEOTIDE SEQUENCE [LARGE SCALE GENOMIC DNA]</scope>
    <source>
        <strain evidence="4">DSM 43163</strain>
    </source>
</reference>
<protein>
    <recommendedName>
        <fullName evidence="5">CU044_5270 family protein</fullName>
    </recommendedName>
</protein>
<dbReference type="Proteomes" id="UP000236723">
    <property type="component" value="Unassembled WGS sequence"/>
</dbReference>
<name>A0A1H6DWT3_9ACTN</name>
<feature type="region of interest" description="Disordered" evidence="1">
    <location>
        <begin position="185"/>
        <end position="242"/>
    </location>
</feature>
<keyword evidence="2" id="KW-0812">Transmembrane</keyword>
<dbReference type="AlphaFoldDB" id="A0A1H6DWT3"/>
<proteinExistence type="predicted"/>
<dbReference type="OrthoDB" id="3461799at2"/>
<dbReference type="InterPro" id="IPR047789">
    <property type="entry name" value="CU044_5270-like"/>
</dbReference>
<evidence type="ECO:0008006" key="5">
    <source>
        <dbReference type="Google" id="ProtNLM"/>
    </source>
</evidence>
<evidence type="ECO:0000256" key="1">
    <source>
        <dbReference type="SAM" id="MobiDB-lite"/>
    </source>
</evidence>
<gene>
    <name evidence="3" type="ORF">SAMN04489712_12419</name>
</gene>
<sequence>MSDVKDVMRQLAEARPGHLDPGAPVEPHTRNAELPRIMAAARPSRAPGKARRPMWGLGLVGLAAAVLAVAMAVTGTDGPAPRSSGGGTAAPAVRGGTSAPAVREVTINARTALLAAAHGAQRQPQRTGRYWHVRTLFGTLEQVGPAGGRYAVLHRYQHDAWNPRSPDEEGWFRSEELGARPATTADEAAWRADGSPTAWVTGPKPKAGGGKPPNTRVPDLEMNPKDSAFAHSTGRASDAPDELNVTQDELERAAADPAELRALLLAHPLGEAHDGENTDAELFETAAGILMTKPLPPAKRAAIYRLLAGIDGVTATDGVKDAAGRTGTALKMRQRYPNGSVEIHFIVDRATGAGLAKEIHYLKGEGDRAWMKPGTRWYYEVVTSQWVDVLPDMPRGPRTGGGGP</sequence>
<evidence type="ECO:0000313" key="4">
    <source>
        <dbReference type="Proteomes" id="UP000236723"/>
    </source>
</evidence>
<keyword evidence="2" id="KW-1133">Transmembrane helix</keyword>
<evidence type="ECO:0000256" key="2">
    <source>
        <dbReference type="SAM" id="Phobius"/>
    </source>
</evidence>
<dbReference type="EMBL" id="FNVO01000024">
    <property type="protein sequence ID" value="SEG89659.1"/>
    <property type="molecule type" value="Genomic_DNA"/>
</dbReference>
<accession>A0A1H6DWT3</accession>
<keyword evidence="2" id="KW-0472">Membrane</keyword>
<feature type="region of interest" description="Disordered" evidence="1">
    <location>
        <begin position="77"/>
        <end position="98"/>
    </location>
</feature>
<dbReference type="NCBIfam" id="NF038083">
    <property type="entry name" value="CU044_5270_fam"/>
    <property type="match status" value="1"/>
</dbReference>
<keyword evidence="4" id="KW-1185">Reference proteome</keyword>
<dbReference type="RefSeq" id="WP_103943831.1">
    <property type="nucleotide sequence ID" value="NZ_FNVO01000024.1"/>
</dbReference>
<feature type="transmembrane region" description="Helical" evidence="2">
    <location>
        <begin position="54"/>
        <end position="73"/>
    </location>
</feature>
<organism evidence="3 4">
    <name type="scientific">Thermomonospora echinospora</name>
    <dbReference type="NCBI Taxonomy" id="1992"/>
    <lineage>
        <taxon>Bacteria</taxon>
        <taxon>Bacillati</taxon>
        <taxon>Actinomycetota</taxon>
        <taxon>Actinomycetes</taxon>
        <taxon>Streptosporangiales</taxon>
        <taxon>Thermomonosporaceae</taxon>
        <taxon>Thermomonospora</taxon>
    </lineage>
</organism>